<dbReference type="AlphaFoldDB" id="A0AAV1YFE1"/>
<evidence type="ECO:0000256" key="1">
    <source>
        <dbReference type="SAM" id="MobiDB-lite"/>
    </source>
</evidence>
<evidence type="ECO:0000313" key="3">
    <source>
        <dbReference type="Proteomes" id="UP001497480"/>
    </source>
</evidence>
<protein>
    <submittedName>
        <fullName evidence="2">Uncharacterized protein</fullName>
    </submittedName>
</protein>
<keyword evidence="3" id="KW-1185">Reference proteome</keyword>
<sequence length="70" mass="7561">MKLATVNPEVNFDVERILSKDILQSHIGHGIGGYRPGISSSHPFPNASFLGTKSGMPSTSTQFLPLPQRP</sequence>
<gene>
    <name evidence="2" type="ORF">LLUT_LOCUS33797</name>
</gene>
<proteinExistence type="predicted"/>
<comment type="caution">
    <text evidence="2">The sequence shown here is derived from an EMBL/GenBank/DDBJ whole genome shotgun (WGS) entry which is preliminary data.</text>
</comment>
<accession>A0AAV1YFE1</accession>
<name>A0AAV1YFE1_LUPLU</name>
<reference evidence="2 3" key="1">
    <citation type="submission" date="2024-03" db="EMBL/GenBank/DDBJ databases">
        <authorList>
            <person name="Martinez-Hernandez J."/>
        </authorList>
    </citation>
    <scope>NUCLEOTIDE SEQUENCE [LARGE SCALE GENOMIC DNA]</scope>
</reference>
<organism evidence="2 3">
    <name type="scientific">Lupinus luteus</name>
    <name type="common">European yellow lupine</name>
    <dbReference type="NCBI Taxonomy" id="3873"/>
    <lineage>
        <taxon>Eukaryota</taxon>
        <taxon>Viridiplantae</taxon>
        <taxon>Streptophyta</taxon>
        <taxon>Embryophyta</taxon>
        <taxon>Tracheophyta</taxon>
        <taxon>Spermatophyta</taxon>
        <taxon>Magnoliopsida</taxon>
        <taxon>eudicotyledons</taxon>
        <taxon>Gunneridae</taxon>
        <taxon>Pentapetalae</taxon>
        <taxon>rosids</taxon>
        <taxon>fabids</taxon>
        <taxon>Fabales</taxon>
        <taxon>Fabaceae</taxon>
        <taxon>Papilionoideae</taxon>
        <taxon>50 kb inversion clade</taxon>
        <taxon>genistoids sensu lato</taxon>
        <taxon>core genistoids</taxon>
        <taxon>Genisteae</taxon>
        <taxon>Lupinus</taxon>
    </lineage>
</organism>
<dbReference type="EMBL" id="CAXHTB010000024">
    <property type="protein sequence ID" value="CAL0332737.1"/>
    <property type="molecule type" value="Genomic_DNA"/>
</dbReference>
<dbReference type="Proteomes" id="UP001497480">
    <property type="component" value="Unassembled WGS sequence"/>
</dbReference>
<evidence type="ECO:0000313" key="2">
    <source>
        <dbReference type="EMBL" id="CAL0332737.1"/>
    </source>
</evidence>
<feature type="region of interest" description="Disordered" evidence="1">
    <location>
        <begin position="45"/>
        <end position="70"/>
    </location>
</feature>
<feature type="compositionally biased region" description="Polar residues" evidence="1">
    <location>
        <begin position="45"/>
        <end position="63"/>
    </location>
</feature>